<dbReference type="VEuPathDB" id="PlasmoDB:PKNH_0600800"/>
<dbReference type="Pfam" id="PF09687">
    <property type="entry name" value="PRESAN"/>
    <property type="match status" value="1"/>
</dbReference>
<gene>
    <name evidence="4" type="ORF">PKNOH_S03315500</name>
</gene>
<dbReference type="Proteomes" id="UP000195012">
    <property type="component" value="Unassembled WGS sequence"/>
</dbReference>
<sequence>MVEYLLQKGRIYKIRKMDAHLRFGILGLLNMLLVCSMFFWTHQENGLTEQPLSSMKEGCIEWRQRKLATFTPRAINDEIDEDDEVDNTSSGSSEDRQGNGNNLDEHYRMNNGKAENTKNRSAINYVHNDIEDTYELADNDMTKENENRKKDKNYDRRSYENNENEFLNSISEDEVNKMIEKLGQNVDVKEMFIIWNYVNGFERSKYINMQKNIIAYCENLTSTYNISKKIKSKEGVQIYYYMKDELFYQERKFLRKLHAFLGQGPCSKELFVEFINQTKLSWRNFRRGVNKVCMDMLNSTMKRGGLSTGVPMRCNDVV</sequence>
<dbReference type="AlphaFoldDB" id="A0A1Y3DV92"/>
<dbReference type="Gene3D" id="6.10.280.180">
    <property type="entry name" value="Plasmodium RESA, N-terminal helical domain"/>
    <property type="match status" value="1"/>
</dbReference>
<feature type="compositionally biased region" description="Basic and acidic residues" evidence="1">
    <location>
        <begin position="140"/>
        <end position="157"/>
    </location>
</feature>
<evidence type="ECO:0000256" key="2">
    <source>
        <dbReference type="SAM" id="Phobius"/>
    </source>
</evidence>
<keyword evidence="2" id="KW-1133">Transmembrane helix</keyword>
<feature type="region of interest" description="Disordered" evidence="1">
    <location>
        <begin position="73"/>
        <end position="121"/>
    </location>
</feature>
<feature type="transmembrane region" description="Helical" evidence="2">
    <location>
        <begin position="21"/>
        <end position="40"/>
    </location>
</feature>
<dbReference type="InterPro" id="IPR019111">
    <property type="entry name" value="PRESA_N"/>
</dbReference>
<dbReference type="NCBIfam" id="TIGR01639">
    <property type="entry name" value="P_fal_TIGR01639"/>
    <property type="match status" value="1"/>
</dbReference>
<keyword evidence="2" id="KW-0472">Membrane</keyword>
<feature type="compositionally biased region" description="Basic and acidic residues" evidence="1">
    <location>
        <begin position="93"/>
        <end position="108"/>
    </location>
</feature>
<dbReference type="PANTHER" id="PTHR36193:SF23">
    <property type="entry name" value="PHISTB DOMAIN-CONTAINING RESA-LIKE PROTEIN 1"/>
    <property type="match status" value="1"/>
</dbReference>
<dbReference type="InterPro" id="IPR044885">
    <property type="entry name" value="PRESA_N_sf"/>
</dbReference>
<keyword evidence="2" id="KW-0812">Transmembrane</keyword>
<dbReference type="OMA" id="KEMFIIW"/>
<accession>A0A1Y3DV92</accession>
<protein>
    <recommendedName>
        <fullName evidence="3">Plasmodium RESA N-terminal domain-containing protein</fullName>
    </recommendedName>
</protein>
<name>A0A1Y3DV92_PLAKN</name>
<dbReference type="VEuPathDB" id="PlasmoDB:PKA1H_060005700"/>
<organism evidence="4 5">
    <name type="scientific">Plasmodium knowlesi</name>
    <dbReference type="NCBI Taxonomy" id="5850"/>
    <lineage>
        <taxon>Eukaryota</taxon>
        <taxon>Sar</taxon>
        <taxon>Alveolata</taxon>
        <taxon>Apicomplexa</taxon>
        <taxon>Aconoidasida</taxon>
        <taxon>Haemosporida</taxon>
        <taxon>Plasmodiidae</taxon>
        <taxon>Plasmodium</taxon>
        <taxon>Plasmodium (Plasmodium)</taxon>
    </lineage>
</organism>
<feature type="compositionally biased region" description="Acidic residues" evidence="1">
    <location>
        <begin position="77"/>
        <end position="86"/>
    </location>
</feature>
<dbReference type="InterPro" id="IPR006526">
    <property type="entry name" value="Export_prot_PHISTa/b/c"/>
</dbReference>
<feature type="domain" description="Plasmodium RESA N-terminal" evidence="3">
    <location>
        <begin position="170"/>
        <end position="293"/>
    </location>
</feature>
<evidence type="ECO:0000313" key="4">
    <source>
        <dbReference type="EMBL" id="OTN68220.1"/>
    </source>
</evidence>
<evidence type="ECO:0000313" key="5">
    <source>
        <dbReference type="Proteomes" id="UP000195012"/>
    </source>
</evidence>
<proteinExistence type="predicted"/>
<evidence type="ECO:0000259" key="3">
    <source>
        <dbReference type="Pfam" id="PF09687"/>
    </source>
</evidence>
<reference evidence="4 5" key="1">
    <citation type="submission" date="2017-05" db="EMBL/GenBank/DDBJ databases">
        <title>PacBio assembly of a Plasmodium knowlesi genome sequence with Hi-C correction and manual annotation of the SICAvar gene family.</title>
        <authorList>
            <person name="Lapp S.A."/>
            <person name="Geraldo J.A."/>
            <person name="Chien J.-T."/>
            <person name="Ay F."/>
            <person name="Pakala S.B."/>
            <person name="Batugedara G."/>
            <person name="Humphrey J.C."/>
            <person name="Debarry J.D."/>
            <person name="Le Roch K.G."/>
            <person name="Galinski M.R."/>
            <person name="Kissinger J.C."/>
        </authorList>
    </citation>
    <scope>NUCLEOTIDE SEQUENCE [LARGE SCALE GENOMIC DNA]</scope>
    <source>
        <strain evidence="5">Malayan Strain Pk1 (A+)</strain>
    </source>
</reference>
<dbReference type="VEuPathDB" id="PlasmoDB:PKNOH_S03315500"/>
<evidence type="ECO:0000256" key="1">
    <source>
        <dbReference type="SAM" id="MobiDB-lite"/>
    </source>
</evidence>
<dbReference type="EMBL" id="NETL01000017">
    <property type="protein sequence ID" value="OTN68220.1"/>
    <property type="molecule type" value="Genomic_DNA"/>
</dbReference>
<comment type="caution">
    <text evidence="4">The sequence shown here is derived from an EMBL/GenBank/DDBJ whole genome shotgun (WGS) entry which is preliminary data.</text>
</comment>
<dbReference type="PANTHER" id="PTHR36193">
    <property type="entry name" value="PHISTB DOMAIN-CONTAINING RESA-LIKE PROTEIN 1"/>
    <property type="match status" value="1"/>
</dbReference>
<dbReference type="OrthoDB" id="384212at2759"/>
<feature type="region of interest" description="Disordered" evidence="1">
    <location>
        <begin position="136"/>
        <end position="157"/>
    </location>
</feature>
<dbReference type="eggNOG" id="ENOG502TMYH">
    <property type="taxonomic scope" value="Eukaryota"/>
</dbReference>